<dbReference type="SMART" id="SM00184">
    <property type="entry name" value="RING"/>
    <property type="match status" value="1"/>
</dbReference>
<evidence type="ECO:0000256" key="2">
    <source>
        <dbReference type="ARBA" id="ARBA00004906"/>
    </source>
</evidence>
<dbReference type="InterPro" id="IPR001841">
    <property type="entry name" value="Znf_RING"/>
</dbReference>
<evidence type="ECO:0000256" key="8">
    <source>
        <dbReference type="ARBA" id="ARBA00022833"/>
    </source>
</evidence>
<protein>
    <recommendedName>
        <fullName evidence="3">RING-type E3 ubiquitin transferase</fullName>
        <ecNumber evidence="3">2.3.2.27</ecNumber>
    </recommendedName>
</protein>
<dbReference type="SUPFAM" id="SSF57850">
    <property type="entry name" value="RING/U-box"/>
    <property type="match status" value="1"/>
</dbReference>
<evidence type="ECO:0000256" key="9">
    <source>
        <dbReference type="PROSITE-ProRule" id="PRU00175"/>
    </source>
</evidence>
<evidence type="ECO:0000256" key="5">
    <source>
        <dbReference type="ARBA" id="ARBA00022723"/>
    </source>
</evidence>
<reference evidence="12" key="1">
    <citation type="submission" date="2023-05" db="EMBL/GenBank/DDBJ databases">
        <authorList>
            <person name="Huff M."/>
        </authorList>
    </citation>
    <scope>NUCLEOTIDE SEQUENCE</scope>
</reference>
<accession>A0AAD2A3G0</accession>
<dbReference type="GO" id="GO:0008270">
    <property type="term" value="F:zinc ion binding"/>
    <property type="evidence" value="ECO:0007669"/>
    <property type="project" value="UniProtKB-KW"/>
</dbReference>
<dbReference type="PROSITE" id="PS00518">
    <property type="entry name" value="ZF_RING_1"/>
    <property type="match status" value="1"/>
</dbReference>
<dbReference type="AlphaFoldDB" id="A0AAD2A3G0"/>
<dbReference type="EMBL" id="OU503052">
    <property type="protein sequence ID" value="CAI9780274.1"/>
    <property type="molecule type" value="Genomic_DNA"/>
</dbReference>
<keyword evidence="8" id="KW-0862">Zinc</keyword>
<name>A0AAD2A3G0_9LAMI</name>
<evidence type="ECO:0000259" key="11">
    <source>
        <dbReference type="PROSITE" id="PS51382"/>
    </source>
</evidence>
<dbReference type="InterPro" id="IPR004331">
    <property type="entry name" value="SPX_dom"/>
</dbReference>
<comment type="pathway">
    <text evidence="2">Protein modification; protein ubiquitination.</text>
</comment>
<dbReference type="InterPro" id="IPR033326">
    <property type="entry name" value="BAH1"/>
</dbReference>
<keyword evidence="7" id="KW-0833">Ubl conjugation pathway</keyword>
<evidence type="ECO:0000256" key="3">
    <source>
        <dbReference type="ARBA" id="ARBA00012483"/>
    </source>
</evidence>
<comment type="catalytic activity">
    <reaction evidence="1">
        <text>S-ubiquitinyl-[E2 ubiquitin-conjugating enzyme]-L-cysteine + [acceptor protein]-L-lysine = [E2 ubiquitin-conjugating enzyme]-L-cysteine + N(6)-ubiquitinyl-[acceptor protein]-L-lysine.</text>
        <dbReference type="EC" id="2.3.2.27"/>
    </reaction>
</comment>
<evidence type="ECO:0000313" key="13">
    <source>
        <dbReference type="Proteomes" id="UP000834106"/>
    </source>
</evidence>
<dbReference type="PROSITE" id="PS50089">
    <property type="entry name" value="ZF_RING_2"/>
    <property type="match status" value="1"/>
</dbReference>
<proteinExistence type="predicted"/>
<dbReference type="EC" id="2.3.2.27" evidence="3"/>
<keyword evidence="13" id="KW-1185">Reference proteome</keyword>
<dbReference type="CDD" id="cd23127">
    <property type="entry name" value="RING-HC_BAH1-like"/>
    <property type="match status" value="1"/>
</dbReference>
<evidence type="ECO:0000259" key="10">
    <source>
        <dbReference type="PROSITE" id="PS50089"/>
    </source>
</evidence>
<keyword evidence="5" id="KW-0479">Metal-binding</keyword>
<evidence type="ECO:0000256" key="7">
    <source>
        <dbReference type="ARBA" id="ARBA00022786"/>
    </source>
</evidence>
<gene>
    <name evidence="12" type="ORF">FPE_LOCUS27704</name>
</gene>
<dbReference type="PANTHER" id="PTHR46764">
    <property type="entry name" value="E3 UBIQUITIN-PROTEIN LIGASE BAH1"/>
    <property type="match status" value="1"/>
</dbReference>
<dbReference type="Proteomes" id="UP000834106">
    <property type="component" value="Chromosome 17"/>
</dbReference>
<dbReference type="InterPro" id="IPR027370">
    <property type="entry name" value="Znf-RING_euk"/>
</dbReference>
<evidence type="ECO:0000256" key="4">
    <source>
        <dbReference type="ARBA" id="ARBA00022679"/>
    </source>
</evidence>
<feature type="domain" description="SPX" evidence="11">
    <location>
        <begin position="1"/>
        <end position="164"/>
    </location>
</feature>
<dbReference type="PROSITE" id="PS51382">
    <property type="entry name" value="SPX"/>
    <property type="match status" value="1"/>
</dbReference>
<evidence type="ECO:0000256" key="1">
    <source>
        <dbReference type="ARBA" id="ARBA00000900"/>
    </source>
</evidence>
<feature type="domain" description="RING-type" evidence="10">
    <location>
        <begin position="230"/>
        <end position="279"/>
    </location>
</feature>
<dbReference type="InterPro" id="IPR013083">
    <property type="entry name" value="Znf_RING/FYVE/PHD"/>
</dbReference>
<keyword evidence="6 9" id="KW-0863">Zinc-finger</keyword>
<dbReference type="PANTHER" id="PTHR46764:SF2">
    <property type="entry name" value="E3 UBIQUITIN-PROTEIN LIGASE BAH1-LIKE-RELATED"/>
    <property type="match status" value="1"/>
</dbReference>
<evidence type="ECO:0000256" key="6">
    <source>
        <dbReference type="ARBA" id="ARBA00022771"/>
    </source>
</evidence>
<evidence type="ECO:0000313" key="12">
    <source>
        <dbReference type="EMBL" id="CAI9780274.1"/>
    </source>
</evidence>
<dbReference type="InterPro" id="IPR017907">
    <property type="entry name" value="Znf_RING_CS"/>
</dbReference>
<dbReference type="Gene3D" id="3.30.40.10">
    <property type="entry name" value="Zinc/RING finger domain, C3HC4 (zinc finger)"/>
    <property type="match status" value="1"/>
</dbReference>
<sequence length="334" mass="38338">MKFGETFTEYLHGDRERFLQKCSHIEYKRLKKVLKTCRRCKVSGNNGEEEETQLGEDEFTQSTQSYESCPLCDQIFFSELKKEASDIAGCFSSKVRRIIHLHAPNPMQKCFVSLRQCFTSNQQATAQECRLLIEYVAMNAVALRKILKKYDKIHCSVNGRIFKSKMRAEHIEPLQSPWLVEFGAFYINFNESISGTRDIGGPFSCDLSATEPIMTLMLPDSVKLEYNLTCAICLDTVYKPYALGCGHIFCKQCACSAASVMIFQGLKAARLESKCPVCREVGVYANALHMMELDLLFKKHCKENWKERLAAEREEIAKQSKLYWDMQTKMMIGY</sequence>
<dbReference type="CDD" id="cd14482">
    <property type="entry name" value="SPX_BAH1-like"/>
    <property type="match status" value="1"/>
</dbReference>
<dbReference type="Pfam" id="PF13445">
    <property type="entry name" value="zf-RING_UBOX"/>
    <property type="match status" value="1"/>
</dbReference>
<organism evidence="12 13">
    <name type="scientific">Fraxinus pennsylvanica</name>
    <dbReference type="NCBI Taxonomy" id="56036"/>
    <lineage>
        <taxon>Eukaryota</taxon>
        <taxon>Viridiplantae</taxon>
        <taxon>Streptophyta</taxon>
        <taxon>Embryophyta</taxon>
        <taxon>Tracheophyta</taxon>
        <taxon>Spermatophyta</taxon>
        <taxon>Magnoliopsida</taxon>
        <taxon>eudicotyledons</taxon>
        <taxon>Gunneridae</taxon>
        <taxon>Pentapetalae</taxon>
        <taxon>asterids</taxon>
        <taxon>lamiids</taxon>
        <taxon>Lamiales</taxon>
        <taxon>Oleaceae</taxon>
        <taxon>Oleeae</taxon>
        <taxon>Fraxinus</taxon>
    </lineage>
</organism>
<dbReference type="GO" id="GO:0061630">
    <property type="term" value="F:ubiquitin protein ligase activity"/>
    <property type="evidence" value="ECO:0007669"/>
    <property type="project" value="UniProtKB-EC"/>
</dbReference>
<keyword evidence="4" id="KW-0808">Transferase</keyword>